<dbReference type="HOGENOM" id="CLU_2007705_0_0_1"/>
<keyword evidence="1" id="KW-1133">Transmembrane helix</keyword>
<protein>
    <submittedName>
        <fullName evidence="2">Uncharacterized protein</fullName>
    </submittedName>
</protein>
<sequence>MKVEKETIFEEVNEIRPIFKWGWTISISECSVIVTSFGDITVDLAVKSAVGDRLVIFALLLQQQKPIVGRLKGKHRLCIALPTGVGFQQDFNEIREAPLVGLVMNSLLTLAYATILAWFGGGVD</sequence>
<reference evidence="2" key="2">
    <citation type="submission" date="2015-06" db="UniProtKB">
        <authorList>
            <consortium name="EnsemblPlants"/>
        </authorList>
    </citation>
    <scope>IDENTIFICATION</scope>
</reference>
<keyword evidence="3" id="KW-1185">Reference proteome</keyword>
<dbReference type="EnsemblPlants" id="ORUFI07G24220.1">
    <property type="protein sequence ID" value="ORUFI07G24220.1"/>
    <property type="gene ID" value="ORUFI07G24220"/>
</dbReference>
<dbReference type="Gramene" id="ORUFI07G24220.1">
    <property type="protein sequence ID" value="ORUFI07G24220.1"/>
    <property type="gene ID" value="ORUFI07G24220"/>
</dbReference>
<dbReference type="AlphaFoldDB" id="A0A0E0QBL2"/>
<keyword evidence="1" id="KW-0472">Membrane</keyword>
<organism evidence="2 3">
    <name type="scientific">Oryza rufipogon</name>
    <name type="common">Brownbeard rice</name>
    <name type="synonym">Asian wild rice</name>
    <dbReference type="NCBI Taxonomy" id="4529"/>
    <lineage>
        <taxon>Eukaryota</taxon>
        <taxon>Viridiplantae</taxon>
        <taxon>Streptophyta</taxon>
        <taxon>Embryophyta</taxon>
        <taxon>Tracheophyta</taxon>
        <taxon>Spermatophyta</taxon>
        <taxon>Magnoliopsida</taxon>
        <taxon>Liliopsida</taxon>
        <taxon>Poales</taxon>
        <taxon>Poaceae</taxon>
        <taxon>BOP clade</taxon>
        <taxon>Oryzoideae</taxon>
        <taxon>Oryzeae</taxon>
        <taxon>Oryzinae</taxon>
        <taxon>Oryza</taxon>
    </lineage>
</organism>
<feature type="transmembrane region" description="Helical" evidence="1">
    <location>
        <begin position="99"/>
        <end position="119"/>
    </location>
</feature>
<evidence type="ECO:0000256" key="1">
    <source>
        <dbReference type="SAM" id="Phobius"/>
    </source>
</evidence>
<reference evidence="3" key="1">
    <citation type="submission" date="2013-06" db="EMBL/GenBank/DDBJ databases">
        <authorList>
            <person name="Zhao Q."/>
        </authorList>
    </citation>
    <scope>NUCLEOTIDE SEQUENCE</scope>
    <source>
        <strain evidence="3">cv. W1943</strain>
    </source>
</reference>
<proteinExistence type="predicted"/>
<dbReference type="Proteomes" id="UP000008022">
    <property type="component" value="Unassembled WGS sequence"/>
</dbReference>
<evidence type="ECO:0000313" key="2">
    <source>
        <dbReference type="EnsemblPlants" id="ORUFI07G24220.1"/>
    </source>
</evidence>
<keyword evidence="1" id="KW-0812">Transmembrane</keyword>
<evidence type="ECO:0000313" key="3">
    <source>
        <dbReference type="Proteomes" id="UP000008022"/>
    </source>
</evidence>
<name>A0A0E0QBL2_ORYRU</name>
<accession>A0A0E0QBL2</accession>